<gene>
    <name evidence="3" type="ORF">F8O01_02625</name>
</gene>
<evidence type="ECO:0000313" key="3">
    <source>
        <dbReference type="EMBL" id="KAB1660246.1"/>
    </source>
</evidence>
<protein>
    <submittedName>
        <fullName evidence="3">Uncharacterized protein</fullName>
    </submittedName>
</protein>
<keyword evidence="2" id="KW-0812">Transmembrane</keyword>
<dbReference type="Proteomes" id="UP000467240">
    <property type="component" value="Unassembled WGS sequence"/>
</dbReference>
<proteinExistence type="predicted"/>
<name>A0A7J5C0J4_9MICO</name>
<dbReference type="AlphaFoldDB" id="A0A7J5C0J4"/>
<keyword evidence="2" id="KW-0472">Membrane</keyword>
<evidence type="ECO:0000256" key="2">
    <source>
        <dbReference type="SAM" id="Phobius"/>
    </source>
</evidence>
<feature type="compositionally biased region" description="Acidic residues" evidence="1">
    <location>
        <begin position="8"/>
        <end position="17"/>
    </location>
</feature>
<evidence type="ECO:0000256" key="1">
    <source>
        <dbReference type="SAM" id="MobiDB-lite"/>
    </source>
</evidence>
<feature type="transmembrane region" description="Helical" evidence="2">
    <location>
        <begin position="39"/>
        <end position="61"/>
    </location>
</feature>
<organism evidence="3 4">
    <name type="scientific">Pseudoclavibacter chungangensis</name>
    <dbReference type="NCBI Taxonomy" id="587635"/>
    <lineage>
        <taxon>Bacteria</taxon>
        <taxon>Bacillati</taxon>
        <taxon>Actinomycetota</taxon>
        <taxon>Actinomycetes</taxon>
        <taxon>Micrococcales</taxon>
        <taxon>Microbacteriaceae</taxon>
        <taxon>Pseudoclavibacter</taxon>
    </lineage>
</organism>
<keyword evidence="2" id="KW-1133">Transmembrane helix</keyword>
<reference evidence="3 4" key="1">
    <citation type="submission" date="2019-09" db="EMBL/GenBank/DDBJ databases">
        <title>Phylogeny of genus Pseudoclavibacter and closely related genus.</title>
        <authorList>
            <person name="Li Y."/>
        </authorList>
    </citation>
    <scope>NUCLEOTIDE SEQUENCE [LARGE SCALE GENOMIC DNA]</scope>
    <source>
        <strain evidence="3 4">DSM 23821</strain>
    </source>
</reference>
<feature type="region of interest" description="Disordered" evidence="1">
    <location>
        <begin position="1"/>
        <end position="29"/>
    </location>
</feature>
<evidence type="ECO:0000313" key="4">
    <source>
        <dbReference type="Proteomes" id="UP000467240"/>
    </source>
</evidence>
<dbReference type="EMBL" id="WBJZ01000003">
    <property type="protein sequence ID" value="KAB1660246.1"/>
    <property type="molecule type" value="Genomic_DNA"/>
</dbReference>
<comment type="caution">
    <text evidence="3">The sequence shown here is derived from an EMBL/GenBank/DDBJ whole genome shotgun (WGS) entry which is preliminary data.</text>
</comment>
<dbReference type="RefSeq" id="WP_158039346.1">
    <property type="nucleotide sequence ID" value="NZ_JACCFV010000001.1"/>
</dbReference>
<sequence length="66" mass="6823">MTDRTDEADATIGEDADAPSTEFDRDTAERDRLIDRRSVVVVAISLLLGAGAAAIVGFAGLGHGHG</sequence>
<keyword evidence="4" id="KW-1185">Reference proteome</keyword>
<accession>A0A7J5C0J4</accession>